<keyword evidence="2" id="KW-1185">Reference proteome</keyword>
<dbReference type="Proteomes" id="UP000798488">
    <property type="component" value="Unassembled WGS sequence"/>
</dbReference>
<evidence type="ECO:0000313" key="2">
    <source>
        <dbReference type="Proteomes" id="UP000798488"/>
    </source>
</evidence>
<proteinExistence type="predicted"/>
<name>A0A9D2WMS8_9FIRM</name>
<gene>
    <name evidence="1" type="ORF">SPSYN_03026</name>
</gene>
<sequence>MLTHERLLCNYPYLYEDAKTRRSNLENPLRSKDPTSPRISFSKISDPTAQAGMQLYELSKLEELLKRTKRWIDGITDQRERRLLIAVWRASRCGLPVKSAAYEAELSQTNTVLIWGTMLDRFEKYIGGVVNDRYPFAC</sequence>
<organism evidence="1 2">
    <name type="scientific">Sporotomaculum syntrophicum</name>
    <dbReference type="NCBI Taxonomy" id="182264"/>
    <lineage>
        <taxon>Bacteria</taxon>
        <taxon>Bacillati</taxon>
        <taxon>Bacillota</taxon>
        <taxon>Clostridia</taxon>
        <taxon>Eubacteriales</taxon>
        <taxon>Desulfallaceae</taxon>
        <taxon>Sporotomaculum</taxon>
    </lineage>
</organism>
<accession>A0A9D2WMS8</accession>
<protein>
    <submittedName>
        <fullName evidence="1">Uncharacterized protein</fullName>
    </submittedName>
</protein>
<comment type="caution">
    <text evidence="1">The sequence shown here is derived from an EMBL/GenBank/DDBJ whole genome shotgun (WGS) entry which is preliminary data.</text>
</comment>
<dbReference type="EMBL" id="LSRS01000009">
    <property type="protein sequence ID" value="KAF1083870.1"/>
    <property type="molecule type" value="Genomic_DNA"/>
</dbReference>
<evidence type="ECO:0000313" key="1">
    <source>
        <dbReference type="EMBL" id="KAF1083870.1"/>
    </source>
</evidence>
<dbReference type="RefSeq" id="WP_161823286.1">
    <property type="nucleotide sequence ID" value="NZ_LSRS01000009.1"/>
</dbReference>
<dbReference type="AlphaFoldDB" id="A0A9D2WMS8"/>
<reference evidence="1" key="1">
    <citation type="submission" date="2016-02" db="EMBL/GenBank/DDBJ databases">
        <title>Draft Genome Sequence of Sporotomaculum syntrophicum Strain FB, a Syntrophic Benzoate Degrader.</title>
        <authorList>
            <person name="Nobu M.K."/>
            <person name="Narihiro T."/>
            <person name="Qiu Y.-L."/>
            <person name="Ohashi A."/>
            <person name="Liu W.-T."/>
            <person name="Yuji S."/>
        </authorList>
    </citation>
    <scope>NUCLEOTIDE SEQUENCE</scope>
    <source>
        <strain evidence="1">FB</strain>
    </source>
</reference>